<feature type="transmembrane region" description="Helical" evidence="1">
    <location>
        <begin position="33"/>
        <end position="54"/>
    </location>
</feature>
<keyword evidence="1" id="KW-0812">Transmembrane</keyword>
<sequence>MILSNKLILLGISLESGALAALAQDVPILVQYLGFVTLHAAASVVVAQLVLLFLPRHYRQPKRAVLGLFFLLAFFVPFLTFITMIAIVVTARFFSKPIIYYPFVKVGLPEFTLGSAGIRNSLGEGAIRTRLKTPSLSSEVRMKALLSANAMSARYSVPLLKELLGDEADDLRLLAYGMLDNREKSLNALIHDLLKKLDACREPSLCQLYQKRLAELYWAFAYEHLAEGDMLTYMLTQAEHYTRAALETKVDGDLWVLLAQILIKQHNPQQAEFAFNQAIALGMPVSRIQPYLAELAYQRHDYRAVREHLQLMPFNSQIPQIANIQRFWLGTHP</sequence>
<dbReference type="InterPro" id="IPR011990">
    <property type="entry name" value="TPR-like_helical_dom_sf"/>
</dbReference>
<dbReference type="SUPFAM" id="SSF48452">
    <property type="entry name" value="TPR-like"/>
    <property type="match status" value="1"/>
</dbReference>
<dbReference type="EMBL" id="BGOW01000036">
    <property type="protein sequence ID" value="GCB02268.1"/>
    <property type="molecule type" value="Genomic_DNA"/>
</dbReference>
<proteinExistence type="predicted"/>
<evidence type="ECO:0000313" key="3">
    <source>
        <dbReference type="Proteomes" id="UP000286806"/>
    </source>
</evidence>
<comment type="caution">
    <text evidence="2">The sequence shown here is derived from an EMBL/GenBank/DDBJ whole genome shotgun (WGS) entry which is preliminary data.</text>
</comment>
<evidence type="ECO:0000313" key="2">
    <source>
        <dbReference type="EMBL" id="GCB02268.1"/>
    </source>
</evidence>
<evidence type="ECO:0000256" key="1">
    <source>
        <dbReference type="SAM" id="Phobius"/>
    </source>
</evidence>
<reference evidence="2 3" key="1">
    <citation type="journal article" date="2019" name="Front. Microbiol.">
        <title>Genomes of Neutrophilic Sulfur-Oxidizing Chemolithoautotrophs Representing 9 Proteobacterial Species From 8 Genera.</title>
        <authorList>
            <person name="Watanabe T."/>
            <person name="Kojima H."/>
            <person name="Umezawa K."/>
            <person name="Hori C."/>
            <person name="Takasuka T.E."/>
            <person name="Kato Y."/>
            <person name="Fukui M."/>
        </authorList>
    </citation>
    <scope>NUCLEOTIDE SEQUENCE [LARGE SCALE GENOMIC DNA]</scope>
    <source>
        <strain evidence="2 3">TTN</strain>
    </source>
</reference>
<feature type="transmembrane region" description="Helical" evidence="1">
    <location>
        <begin position="66"/>
        <end position="89"/>
    </location>
</feature>
<keyword evidence="1" id="KW-0472">Membrane</keyword>
<gene>
    <name evidence="2" type="ORF">SFMTTN_3091</name>
</gene>
<keyword evidence="3" id="KW-1185">Reference proteome</keyword>
<dbReference type="OrthoDB" id="5393896at2"/>
<dbReference type="Proteomes" id="UP000286806">
    <property type="component" value="Unassembled WGS sequence"/>
</dbReference>
<organism evidence="2 3">
    <name type="scientific">Sulfuriferula multivorans</name>
    <dbReference type="NCBI Taxonomy" id="1559896"/>
    <lineage>
        <taxon>Bacteria</taxon>
        <taxon>Pseudomonadati</taxon>
        <taxon>Pseudomonadota</taxon>
        <taxon>Betaproteobacteria</taxon>
        <taxon>Nitrosomonadales</taxon>
        <taxon>Sulfuricellaceae</taxon>
        <taxon>Sulfuriferula</taxon>
    </lineage>
</organism>
<name>A0A401K039_9PROT</name>
<dbReference type="AlphaFoldDB" id="A0A401K039"/>
<accession>A0A401K039</accession>
<protein>
    <submittedName>
        <fullName evidence="2">Extracellular matrix protein PelE</fullName>
    </submittedName>
</protein>
<keyword evidence="1" id="KW-1133">Transmembrane helix</keyword>
<dbReference type="RefSeq" id="WP_124706008.1">
    <property type="nucleotide sequence ID" value="NZ_BGOW01000036.1"/>
</dbReference>
<dbReference type="Gene3D" id="1.25.40.10">
    <property type="entry name" value="Tetratricopeptide repeat domain"/>
    <property type="match status" value="1"/>
</dbReference>